<reference evidence="2 3" key="1">
    <citation type="submission" date="2020-04" db="EMBL/GenBank/DDBJ databases">
        <title>Paenibacillus algicola sp. nov., a novel marine bacterium producing alginate lyase.</title>
        <authorList>
            <person name="Huang H."/>
        </authorList>
    </citation>
    <scope>NUCLEOTIDE SEQUENCE [LARGE SCALE GENOMIC DNA]</scope>
    <source>
        <strain evidence="2 3">L7-75</strain>
    </source>
</reference>
<dbReference type="AlphaFoldDB" id="A0A848MB36"/>
<gene>
    <name evidence="2" type="ORF">HII30_19170</name>
</gene>
<dbReference type="EMBL" id="JABBPN010000025">
    <property type="protein sequence ID" value="NMO97885.1"/>
    <property type="molecule type" value="Genomic_DNA"/>
</dbReference>
<evidence type="ECO:0000313" key="3">
    <source>
        <dbReference type="Proteomes" id="UP000565468"/>
    </source>
</evidence>
<keyword evidence="3" id="KW-1185">Reference proteome</keyword>
<accession>A0A848MB36</accession>
<protein>
    <submittedName>
        <fullName evidence="2">Small acid-soluble spore protein P</fullName>
    </submittedName>
</protein>
<feature type="region of interest" description="Disordered" evidence="1">
    <location>
        <begin position="1"/>
        <end position="51"/>
    </location>
</feature>
<comment type="caution">
    <text evidence="2">The sequence shown here is derived from an EMBL/GenBank/DDBJ whole genome shotgun (WGS) entry which is preliminary data.</text>
</comment>
<name>A0A848MB36_PAELE</name>
<dbReference type="RefSeq" id="WP_169506660.1">
    <property type="nucleotide sequence ID" value="NZ_JABBPN010000025.1"/>
</dbReference>
<dbReference type="Proteomes" id="UP000565468">
    <property type="component" value="Unassembled WGS sequence"/>
</dbReference>
<evidence type="ECO:0000313" key="2">
    <source>
        <dbReference type="EMBL" id="NMO97885.1"/>
    </source>
</evidence>
<feature type="compositionally biased region" description="Polar residues" evidence="1">
    <location>
        <begin position="42"/>
        <end position="51"/>
    </location>
</feature>
<sequence>MSKPKSVPVPEAQAPQRRRKNNGAGGNQEPMTGSHRAKIAKQSGNFNPEGS</sequence>
<evidence type="ECO:0000256" key="1">
    <source>
        <dbReference type="SAM" id="MobiDB-lite"/>
    </source>
</evidence>
<organism evidence="2 3">
    <name type="scientific">Paenibacillus lemnae</name>
    <dbReference type="NCBI Taxonomy" id="1330551"/>
    <lineage>
        <taxon>Bacteria</taxon>
        <taxon>Bacillati</taxon>
        <taxon>Bacillota</taxon>
        <taxon>Bacilli</taxon>
        <taxon>Bacillales</taxon>
        <taxon>Paenibacillaceae</taxon>
        <taxon>Paenibacillus</taxon>
    </lineage>
</organism>
<proteinExistence type="predicted"/>